<evidence type="ECO:0000313" key="2">
    <source>
        <dbReference type="EMBL" id="MDR6237001.1"/>
    </source>
</evidence>
<gene>
    <name evidence="2" type="ORF">QE440_004742</name>
</gene>
<dbReference type="InterPro" id="IPR029062">
    <property type="entry name" value="Class_I_gatase-like"/>
</dbReference>
<evidence type="ECO:0000313" key="3">
    <source>
        <dbReference type="Proteomes" id="UP001268036"/>
    </source>
</evidence>
<accession>A0AAJ2BM52</accession>
<dbReference type="AlphaFoldDB" id="A0AAJ2BM52"/>
<reference evidence="2" key="1">
    <citation type="submission" date="2023-08" db="EMBL/GenBank/DDBJ databases">
        <title>Functional and genomic diversity of the sorghum phyllosphere microbiome.</title>
        <authorList>
            <person name="Shade A."/>
        </authorList>
    </citation>
    <scope>NUCLEOTIDE SEQUENCE</scope>
    <source>
        <strain evidence="2">SORGH_AS_0201</strain>
    </source>
</reference>
<dbReference type="InterPro" id="IPR017926">
    <property type="entry name" value="GATASE"/>
</dbReference>
<dbReference type="RefSeq" id="WP_309762012.1">
    <property type="nucleotide sequence ID" value="NZ_JAVJAF010000001.1"/>
</dbReference>
<dbReference type="EMBL" id="JAVJAF010000001">
    <property type="protein sequence ID" value="MDR6237001.1"/>
    <property type="molecule type" value="Genomic_DNA"/>
</dbReference>
<dbReference type="GO" id="GO:0016829">
    <property type="term" value="F:lyase activity"/>
    <property type="evidence" value="ECO:0007669"/>
    <property type="project" value="UniProtKB-KW"/>
</dbReference>
<dbReference type="SUPFAM" id="SSF52317">
    <property type="entry name" value="Class I glutamine amidotransferase-like"/>
    <property type="match status" value="1"/>
</dbReference>
<evidence type="ECO:0000259" key="1">
    <source>
        <dbReference type="Pfam" id="PF00117"/>
    </source>
</evidence>
<feature type="domain" description="Glutamine amidotransferase" evidence="1">
    <location>
        <begin position="23"/>
        <end position="110"/>
    </location>
</feature>
<dbReference type="Pfam" id="PF00117">
    <property type="entry name" value="GATase"/>
    <property type="match status" value="1"/>
</dbReference>
<dbReference type="Gene3D" id="3.40.50.880">
    <property type="match status" value="1"/>
</dbReference>
<proteinExistence type="predicted"/>
<protein>
    <submittedName>
        <fullName evidence="2">CTP synthase (UTP-ammonia lyase)</fullName>
    </submittedName>
</protein>
<organism evidence="2 3">
    <name type="scientific">Pseudomonas oryzihabitans</name>
    <dbReference type="NCBI Taxonomy" id="47885"/>
    <lineage>
        <taxon>Bacteria</taxon>
        <taxon>Pseudomonadati</taxon>
        <taxon>Pseudomonadota</taxon>
        <taxon>Gammaproteobacteria</taxon>
        <taxon>Pseudomonadales</taxon>
        <taxon>Pseudomonadaceae</taxon>
        <taxon>Pseudomonas</taxon>
    </lineage>
</organism>
<name>A0AAJ2BM52_9PSED</name>
<comment type="caution">
    <text evidence="2">The sequence shown here is derived from an EMBL/GenBank/DDBJ whole genome shotgun (WGS) entry which is preliminary data.</text>
</comment>
<sequence>MATPLILILLGDHDPSIVAHQAIPQALALTAQALELTVEFRWLDSTSAEQGLPRCDGLWCIPGSPYLSRRGVLGAIRAARERQVPFLGTCGGLQYALLEHAAAIWSMARKSPRRSVSCWRP</sequence>
<dbReference type="Proteomes" id="UP001268036">
    <property type="component" value="Unassembled WGS sequence"/>
</dbReference>
<keyword evidence="2" id="KW-0456">Lyase</keyword>